<dbReference type="PaxDb" id="411461-DORFOR_00442"/>
<proteinExistence type="predicted"/>
<name>B0G2H8_9FIRM</name>
<organism evidence="1 2">
    <name type="scientific">Dorea formicigenerans ATCC 27755</name>
    <dbReference type="NCBI Taxonomy" id="411461"/>
    <lineage>
        <taxon>Bacteria</taxon>
        <taxon>Bacillati</taxon>
        <taxon>Bacillota</taxon>
        <taxon>Clostridia</taxon>
        <taxon>Lachnospirales</taxon>
        <taxon>Lachnospiraceae</taxon>
        <taxon>Dorea</taxon>
    </lineage>
</organism>
<dbReference type="Proteomes" id="UP000005359">
    <property type="component" value="Unassembled WGS sequence"/>
</dbReference>
<reference evidence="1 2" key="1">
    <citation type="submission" date="2007-10" db="EMBL/GenBank/DDBJ databases">
        <title>Draft genome sequence of Dorea formicigenerans(ATCC 27755).</title>
        <authorList>
            <person name="Sudarsanam P."/>
            <person name="Ley R."/>
            <person name="Guruge J."/>
            <person name="Turnbaugh P.J."/>
            <person name="Mahowald M."/>
            <person name="Liep D."/>
            <person name="Gordon J."/>
        </authorList>
    </citation>
    <scope>NUCLEOTIDE SEQUENCE [LARGE SCALE GENOMIC DNA]</scope>
    <source>
        <strain evidence="1 2">ATCC 27755</strain>
    </source>
</reference>
<dbReference type="PANTHER" id="PTHR41774">
    <property type="match status" value="1"/>
</dbReference>
<gene>
    <name evidence="1" type="ORF">DORFOR_00442</name>
</gene>
<evidence type="ECO:0000313" key="2">
    <source>
        <dbReference type="Proteomes" id="UP000005359"/>
    </source>
</evidence>
<sequence>MGIDYNVKRGISMDFKYCKLEIFLPPSHLEVLQKALQEVDAGHIGNYDSCMSVSPVTGYWRPLDGCNPYIGTNGEISCEPELKVEVTVYTENVDKTIEVVKAVHPYEEPVINVIPLWRTSF</sequence>
<dbReference type="EMBL" id="AAXA02000008">
    <property type="protein sequence ID" value="EDR48107.1"/>
    <property type="molecule type" value="Genomic_DNA"/>
</dbReference>
<evidence type="ECO:0008006" key="3">
    <source>
        <dbReference type="Google" id="ProtNLM"/>
    </source>
</evidence>
<protein>
    <recommendedName>
        <fullName evidence="3">Cytochrome C biogenesis protein</fullName>
    </recommendedName>
</protein>
<dbReference type="PANTHER" id="PTHR41774:SF1">
    <property type="entry name" value="NGG1P INTERACTING FACTOR NIF3"/>
    <property type="match status" value="1"/>
</dbReference>
<dbReference type="eggNOG" id="COG3323">
    <property type="taxonomic scope" value="Bacteria"/>
</dbReference>
<dbReference type="AlphaFoldDB" id="B0G2H8"/>
<dbReference type="Gene3D" id="3.30.70.120">
    <property type="match status" value="1"/>
</dbReference>
<dbReference type="InterPro" id="IPR036069">
    <property type="entry name" value="DUF34/NIF3_sf"/>
</dbReference>
<reference evidence="1 2" key="2">
    <citation type="submission" date="2007-10" db="EMBL/GenBank/DDBJ databases">
        <authorList>
            <person name="Fulton L."/>
            <person name="Clifton S."/>
            <person name="Fulton B."/>
            <person name="Xu J."/>
            <person name="Minx P."/>
            <person name="Pepin K.H."/>
            <person name="Johnson M."/>
            <person name="Thiruvilangam P."/>
            <person name="Bhonagiri V."/>
            <person name="Nash W.E."/>
            <person name="Wang C."/>
            <person name="Mardis E.R."/>
            <person name="Wilson R.K."/>
        </authorList>
    </citation>
    <scope>NUCLEOTIDE SEQUENCE [LARGE SCALE GENOMIC DNA]</scope>
    <source>
        <strain evidence="1 2">ATCC 27755</strain>
    </source>
</reference>
<dbReference type="STRING" id="411461.DORFOR_00442"/>
<dbReference type="InterPro" id="IPR015867">
    <property type="entry name" value="N-reg_PII/ATP_PRibTrfase_C"/>
</dbReference>
<comment type="caution">
    <text evidence="1">The sequence shown here is derived from an EMBL/GenBank/DDBJ whole genome shotgun (WGS) entry which is preliminary data.</text>
</comment>
<accession>B0G2H8</accession>
<evidence type="ECO:0000313" key="1">
    <source>
        <dbReference type="EMBL" id="EDR48107.1"/>
    </source>
</evidence>
<dbReference type="SUPFAM" id="SSF102705">
    <property type="entry name" value="NIF3 (NGG1p interacting factor 3)-like"/>
    <property type="match status" value="1"/>
</dbReference>